<keyword evidence="8" id="KW-1185">Reference proteome</keyword>
<dbReference type="PANTHER" id="PTHR24421:SF63">
    <property type="entry name" value="SENSOR HISTIDINE KINASE DESK"/>
    <property type="match status" value="1"/>
</dbReference>
<dbReference type="EMBL" id="VFML01000001">
    <property type="protein sequence ID" value="TQJ03497.1"/>
    <property type="molecule type" value="Genomic_DNA"/>
</dbReference>
<evidence type="ECO:0000256" key="1">
    <source>
        <dbReference type="ARBA" id="ARBA00022679"/>
    </source>
</evidence>
<sequence length="370" mass="39251">MNTDRAPGTAATCAGELWRASNLVHLIYLVFPFFQPFFDPHAAVADWVLAAGVVLAFLPLYVLLILRPDRFRLWCACATLLGAGAVPFNSGTSVVFVYAGAFAALYESRPNTWRWLGGLTVLSGLLFAVSTVPMAGRLPGSIPSVVFLWVIGLIQIDNGAKEREATALRVDKARSEHLATLAERERIARDLHDLIGHSLTAVIVRAQLVGQLAAADPERASGEAAEIERTAREALSEVRSTVSGWRSVSIEDEIESARAALGSVGVELTVRKEPGLTLVSGTEHALALALREAVTNVARHAGARTCHVSIGRQDGEVRLVVADDGVGGRVREGNGLGGMRERIAAIGGRVQLRGSAGTTVTVGVPTEVAT</sequence>
<name>A0A542DK86_AMYCI</name>
<accession>A0A542DK86</accession>
<dbReference type="SUPFAM" id="SSF55874">
    <property type="entry name" value="ATPase domain of HSP90 chaperone/DNA topoisomerase II/histidine kinase"/>
    <property type="match status" value="1"/>
</dbReference>
<keyword evidence="3" id="KW-0902">Two-component regulatory system</keyword>
<dbReference type="GO" id="GO:0016020">
    <property type="term" value="C:membrane"/>
    <property type="evidence" value="ECO:0007669"/>
    <property type="project" value="InterPro"/>
</dbReference>
<dbReference type="Pfam" id="PF07730">
    <property type="entry name" value="HisKA_3"/>
    <property type="match status" value="1"/>
</dbReference>
<gene>
    <name evidence="7" type="ORF">FB471_3259</name>
</gene>
<feature type="transmembrane region" description="Helical" evidence="4">
    <location>
        <begin position="44"/>
        <end position="66"/>
    </location>
</feature>
<feature type="domain" description="Signal transduction histidine kinase subgroup 3 dimerisation and phosphoacceptor" evidence="6">
    <location>
        <begin position="183"/>
        <end position="247"/>
    </location>
</feature>
<dbReference type="Proteomes" id="UP000320876">
    <property type="component" value="Unassembled WGS sequence"/>
</dbReference>
<dbReference type="InterPro" id="IPR003594">
    <property type="entry name" value="HATPase_dom"/>
</dbReference>
<dbReference type="CDD" id="cd16917">
    <property type="entry name" value="HATPase_UhpB-NarQ-NarX-like"/>
    <property type="match status" value="1"/>
</dbReference>
<evidence type="ECO:0000256" key="2">
    <source>
        <dbReference type="ARBA" id="ARBA00022777"/>
    </source>
</evidence>
<protein>
    <submittedName>
        <fullName evidence="7">Two-component system sensor histidine kinase DesK</fullName>
    </submittedName>
</protein>
<feature type="domain" description="Histidine kinase/HSP90-like ATPase" evidence="5">
    <location>
        <begin position="283"/>
        <end position="366"/>
    </location>
</feature>
<dbReference type="OrthoDB" id="5241784at2"/>
<keyword evidence="1" id="KW-0808">Transferase</keyword>
<dbReference type="RefSeq" id="WP_141999258.1">
    <property type="nucleotide sequence ID" value="NZ_VFML01000001.1"/>
</dbReference>
<evidence type="ECO:0000313" key="8">
    <source>
        <dbReference type="Proteomes" id="UP000320876"/>
    </source>
</evidence>
<feature type="transmembrane region" description="Helical" evidence="4">
    <location>
        <begin position="20"/>
        <end position="38"/>
    </location>
</feature>
<reference evidence="7 8" key="1">
    <citation type="submission" date="2019-06" db="EMBL/GenBank/DDBJ databases">
        <title>Sequencing the genomes of 1000 actinobacteria strains.</title>
        <authorList>
            <person name="Klenk H.-P."/>
        </authorList>
    </citation>
    <scope>NUCLEOTIDE SEQUENCE [LARGE SCALE GENOMIC DNA]</scope>
    <source>
        <strain evidence="7 8">DSM 45679</strain>
    </source>
</reference>
<evidence type="ECO:0000256" key="4">
    <source>
        <dbReference type="SAM" id="Phobius"/>
    </source>
</evidence>
<proteinExistence type="predicted"/>
<evidence type="ECO:0000256" key="3">
    <source>
        <dbReference type="ARBA" id="ARBA00023012"/>
    </source>
</evidence>
<keyword evidence="4" id="KW-1133">Transmembrane helix</keyword>
<keyword evidence="2 7" id="KW-0418">Kinase</keyword>
<keyword evidence="4" id="KW-0472">Membrane</keyword>
<dbReference type="Gene3D" id="1.20.5.1930">
    <property type="match status" value="1"/>
</dbReference>
<feature type="transmembrane region" description="Helical" evidence="4">
    <location>
        <begin position="112"/>
        <end position="132"/>
    </location>
</feature>
<evidence type="ECO:0000259" key="5">
    <source>
        <dbReference type="Pfam" id="PF02518"/>
    </source>
</evidence>
<keyword evidence="4" id="KW-0812">Transmembrane</keyword>
<dbReference type="GO" id="GO:0046983">
    <property type="term" value="F:protein dimerization activity"/>
    <property type="evidence" value="ECO:0007669"/>
    <property type="project" value="InterPro"/>
</dbReference>
<comment type="caution">
    <text evidence="7">The sequence shown here is derived from an EMBL/GenBank/DDBJ whole genome shotgun (WGS) entry which is preliminary data.</text>
</comment>
<feature type="transmembrane region" description="Helical" evidence="4">
    <location>
        <begin position="73"/>
        <end position="106"/>
    </location>
</feature>
<dbReference type="GO" id="GO:0000155">
    <property type="term" value="F:phosphorelay sensor kinase activity"/>
    <property type="evidence" value="ECO:0007669"/>
    <property type="project" value="InterPro"/>
</dbReference>
<dbReference type="InterPro" id="IPR011712">
    <property type="entry name" value="Sig_transdc_His_kin_sub3_dim/P"/>
</dbReference>
<dbReference type="AlphaFoldDB" id="A0A542DK86"/>
<evidence type="ECO:0000259" key="6">
    <source>
        <dbReference type="Pfam" id="PF07730"/>
    </source>
</evidence>
<organism evidence="7 8">
    <name type="scientific">Amycolatopsis cihanbeyliensis</name>
    <dbReference type="NCBI Taxonomy" id="1128664"/>
    <lineage>
        <taxon>Bacteria</taxon>
        <taxon>Bacillati</taxon>
        <taxon>Actinomycetota</taxon>
        <taxon>Actinomycetes</taxon>
        <taxon>Pseudonocardiales</taxon>
        <taxon>Pseudonocardiaceae</taxon>
        <taxon>Amycolatopsis</taxon>
    </lineage>
</organism>
<dbReference type="Pfam" id="PF02518">
    <property type="entry name" value="HATPase_c"/>
    <property type="match status" value="1"/>
</dbReference>
<dbReference type="PANTHER" id="PTHR24421">
    <property type="entry name" value="NITRATE/NITRITE SENSOR PROTEIN NARX-RELATED"/>
    <property type="match status" value="1"/>
</dbReference>
<dbReference type="InterPro" id="IPR050482">
    <property type="entry name" value="Sensor_HK_TwoCompSys"/>
</dbReference>
<dbReference type="Gene3D" id="3.30.565.10">
    <property type="entry name" value="Histidine kinase-like ATPase, C-terminal domain"/>
    <property type="match status" value="1"/>
</dbReference>
<dbReference type="InterPro" id="IPR036890">
    <property type="entry name" value="HATPase_C_sf"/>
</dbReference>
<evidence type="ECO:0000313" key="7">
    <source>
        <dbReference type="EMBL" id="TQJ03497.1"/>
    </source>
</evidence>